<evidence type="ECO:0000256" key="1">
    <source>
        <dbReference type="ARBA" id="ARBA00004377"/>
    </source>
</evidence>
<dbReference type="Proteomes" id="UP000028252">
    <property type="component" value="Unassembled WGS sequence"/>
</dbReference>
<protein>
    <recommendedName>
        <fullName evidence="11">Z-ring associated protein G</fullName>
    </recommendedName>
    <alternativeName>
        <fullName evidence="12">Cell division protein ZapG</fullName>
    </alternativeName>
</protein>
<evidence type="ECO:0000256" key="2">
    <source>
        <dbReference type="ARBA" id="ARBA00022475"/>
    </source>
</evidence>
<dbReference type="OrthoDB" id="7068713at2"/>
<comment type="subcellular location">
    <subcellularLocation>
        <location evidence="1">Cell inner membrane</location>
        <topology evidence="1">Single-pass membrane protein</topology>
    </subcellularLocation>
</comment>
<evidence type="ECO:0000256" key="13">
    <source>
        <dbReference type="SAM" id="Coils"/>
    </source>
</evidence>
<keyword evidence="3" id="KW-0997">Cell inner membrane</keyword>
<evidence type="ECO:0000256" key="8">
    <source>
        <dbReference type="ARBA" id="ARBA00023136"/>
    </source>
</evidence>
<dbReference type="PATRIC" id="fig|1232683.4.peg.2725"/>
<proteinExistence type="inferred from homology"/>
<sequence length="180" mass="19653">MEASNAWTLGLVGIAIGLVLGYLLGRSNSSRQQEMASELNAARSELNRYKDEVTEHFETTAELVNGLTEQYRRVHQHLASGAQTLCSSEHAGESLQASLQPRLHKQDIPTVTDAVDNTEIDELPEPPRDYAPKSADEEGTLSDGYGLKQKPQQDDEEDPKAPTVDPSTPATEETAGAPRR</sequence>
<dbReference type="GO" id="GO:0005886">
    <property type="term" value="C:plasma membrane"/>
    <property type="evidence" value="ECO:0007669"/>
    <property type="project" value="UniProtKB-SubCell"/>
</dbReference>
<dbReference type="PANTHER" id="PTHR39579:SF1">
    <property type="entry name" value="INNER MEMBRANE PROTEIN YHCB"/>
    <property type="match status" value="1"/>
</dbReference>
<gene>
    <name evidence="16" type="ORF">ADIMK_2770</name>
</gene>
<evidence type="ECO:0000256" key="7">
    <source>
        <dbReference type="ARBA" id="ARBA00022989"/>
    </source>
</evidence>
<comment type="caution">
    <text evidence="16">The sequence shown here is derived from an EMBL/GenBank/DDBJ whole genome shotgun (WGS) entry which is preliminary data.</text>
</comment>
<evidence type="ECO:0000256" key="15">
    <source>
        <dbReference type="SAM" id="Phobius"/>
    </source>
</evidence>
<evidence type="ECO:0000256" key="9">
    <source>
        <dbReference type="ARBA" id="ARBA00023306"/>
    </source>
</evidence>
<keyword evidence="7 15" id="KW-1133">Transmembrane helix</keyword>
<comment type="similarity">
    <text evidence="10">Belongs to the ZapG family.</text>
</comment>
<feature type="region of interest" description="Disordered" evidence="14">
    <location>
        <begin position="96"/>
        <end position="180"/>
    </location>
</feature>
<dbReference type="Pfam" id="PF06295">
    <property type="entry name" value="ZapG-like"/>
    <property type="match status" value="1"/>
</dbReference>
<evidence type="ECO:0000313" key="16">
    <source>
        <dbReference type="EMBL" id="KEA63246.1"/>
    </source>
</evidence>
<dbReference type="InterPro" id="IPR009386">
    <property type="entry name" value="ZapG-like"/>
</dbReference>
<name>A0A081FXJ1_9GAMM</name>
<dbReference type="GO" id="GO:0051301">
    <property type="term" value="P:cell division"/>
    <property type="evidence" value="ECO:0007669"/>
    <property type="project" value="UniProtKB-KW"/>
</dbReference>
<accession>A0A081FXJ1</accession>
<keyword evidence="4" id="KW-0132">Cell division</keyword>
<keyword evidence="5 15" id="KW-0812">Transmembrane</keyword>
<keyword evidence="8 15" id="KW-0472">Membrane</keyword>
<feature type="transmembrane region" description="Helical" evidence="15">
    <location>
        <begin position="6"/>
        <end position="25"/>
    </location>
</feature>
<dbReference type="RefSeq" id="WP_036189224.1">
    <property type="nucleotide sequence ID" value="NZ_JMQN01000040.1"/>
</dbReference>
<keyword evidence="9" id="KW-0131">Cell cycle</keyword>
<organism evidence="16 17">
    <name type="scientific">Marinobacterium lacunae</name>
    <dbReference type="NCBI Taxonomy" id="1232683"/>
    <lineage>
        <taxon>Bacteria</taxon>
        <taxon>Pseudomonadati</taxon>
        <taxon>Pseudomonadota</taxon>
        <taxon>Gammaproteobacteria</taxon>
        <taxon>Oceanospirillales</taxon>
        <taxon>Oceanospirillaceae</taxon>
        <taxon>Marinobacterium</taxon>
    </lineage>
</organism>
<keyword evidence="17" id="KW-1185">Reference proteome</keyword>
<keyword evidence="13" id="KW-0175">Coiled coil</keyword>
<dbReference type="AlphaFoldDB" id="A0A081FXJ1"/>
<keyword evidence="6" id="KW-0133">Cell shape</keyword>
<dbReference type="GO" id="GO:0008360">
    <property type="term" value="P:regulation of cell shape"/>
    <property type="evidence" value="ECO:0007669"/>
    <property type="project" value="UniProtKB-KW"/>
</dbReference>
<reference evidence="16 17" key="1">
    <citation type="submission" date="2014-04" db="EMBL/GenBank/DDBJ databases">
        <title>Marinobacterium kochiensis sp. nov., isolated from sediment sample collected from Kochi backwaters in Kerala, India.</title>
        <authorList>
            <person name="Singh A."/>
            <person name="Pinnaka A.K."/>
        </authorList>
    </citation>
    <scope>NUCLEOTIDE SEQUENCE [LARGE SCALE GENOMIC DNA]</scope>
    <source>
        <strain evidence="16 17">AK27</strain>
    </source>
</reference>
<feature type="coiled-coil region" evidence="13">
    <location>
        <begin position="32"/>
        <end position="59"/>
    </location>
</feature>
<evidence type="ECO:0000256" key="14">
    <source>
        <dbReference type="SAM" id="MobiDB-lite"/>
    </source>
</evidence>
<dbReference type="PANTHER" id="PTHR39579">
    <property type="entry name" value="INNER MEMBRANE PROTEIN YHCB"/>
    <property type="match status" value="1"/>
</dbReference>
<feature type="compositionally biased region" description="Basic and acidic residues" evidence="14">
    <location>
        <begin position="125"/>
        <end position="136"/>
    </location>
</feature>
<evidence type="ECO:0000256" key="12">
    <source>
        <dbReference type="ARBA" id="ARBA00035727"/>
    </source>
</evidence>
<evidence type="ECO:0000256" key="4">
    <source>
        <dbReference type="ARBA" id="ARBA00022618"/>
    </source>
</evidence>
<dbReference type="eggNOG" id="COG3105">
    <property type="taxonomic scope" value="Bacteria"/>
</dbReference>
<dbReference type="STRING" id="1232683.ADIMK_2770"/>
<evidence type="ECO:0000256" key="3">
    <source>
        <dbReference type="ARBA" id="ARBA00022519"/>
    </source>
</evidence>
<evidence type="ECO:0000256" key="6">
    <source>
        <dbReference type="ARBA" id="ARBA00022960"/>
    </source>
</evidence>
<evidence type="ECO:0000313" key="17">
    <source>
        <dbReference type="Proteomes" id="UP000028252"/>
    </source>
</evidence>
<evidence type="ECO:0000256" key="11">
    <source>
        <dbReference type="ARBA" id="ARBA00035703"/>
    </source>
</evidence>
<dbReference type="EMBL" id="JMQN01000040">
    <property type="protein sequence ID" value="KEA63246.1"/>
    <property type="molecule type" value="Genomic_DNA"/>
</dbReference>
<keyword evidence="2" id="KW-1003">Cell membrane</keyword>
<evidence type="ECO:0000256" key="10">
    <source>
        <dbReference type="ARBA" id="ARBA00035657"/>
    </source>
</evidence>
<evidence type="ECO:0000256" key="5">
    <source>
        <dbReference type="ARBA" id="ARBA00022692"/>
    </source>
</evidence>